<dbReference type="KEGG" id="rmai:MACH21_26750"/>
<sequence length="107" mass="11677">MAKDNTADLSVAAGEVRELRRAALDLGKALRSFGKSDFFDTGEDASDDAAMIVREGQRMAHALQERFGQLEKRAEKSLREHPGTWAAGLLGVIGFGLVLGLILRHRD</sequence>
<feature type="transmembrane region" description="Helical" evidence="1">
    <location>
        <begin position="85"/>
        <end position="103"/>
    </location>
</feature>
<evidence type="ECO:0000313" key="2">
    <source>
        <dbReference type="EMBL" id="BDW86498.1"/>
    </source>
</evidence>
<protein>
    <submittedName>
        <fullName evidence="2">Uncharacterized protein</fullName>
    </submittedName>
</protein>
<keyword evidence="1" id="KW-0812">Transmembrane</keyword>
<reference evidence="2 3" key="1">
    <citation type="submission" date="2023-01" db="EMBL/GenBank/DDBJ databases">
        <title>Complete genome sequence of Roseicyclus marinus strain Dej080120_10.</title>
        <authorList>
            <person name="Ueki S."/>
            <person name="Maruyama F."/>
        </authorList>
    </citation>
    <scope>NUCLEOTIDE SEQUENCE [LARGE SCALE GENOMIC DNA]</scope>
    <source>
        <strain evidence="2 3">Dej080120_10</strain>
    </source>
</reference>
<keyword evidence="3" id="KW-1185">Reference proteome</keyword>
<keyword evidence="1" id="KW-1133">Transmembrane helix</keyword>
<evidence type="ECO:0000313" key="3">
    <source>
        <dbReference type="Proteomes" id="UP001337723"/>
    </source>
</evidence>
<evidence type="ECO:0000256" key="1">
    <source>
        <dbReference type="SAM" id="Phobius"/>
    </source>
</evidence>
<dbReference type="RefSeq" id="WP_338272449.1">
    <property type="nucleotide sequence ID" value="NZ_AP027266.1"/>
</dbReference>
<gene>
    <name evidence="2" type="ORF">MACH21_26750</name>
</gene>
<name>A0AA48HDX2_9RHOB</name>
<keyword evidence="1" id="KW-0472">Membrane</keyword>
<proteinExistence type="predicted"/>
<organism evidence="2 3">
    <name type="scientific">Roseicyclus marinus</name>
    <dbReference type="NCBI Taxonomy" id="2161673"/>
    <lineage>
        <taxon>Bacteria</taxon>
        <taxon>Pseudomonadati</taxon>
        <taxon>Pseudomonadota</taxon>
        <taxon>Alphaproteobacteria</taxon>
        <taxon>Rhodobacterales</taxon>
        <taxon>Roseobacteraceae</taxon>
        <taxon>Roseicyclus</taxon>
    </lineage>
</organism>
<dbReference type="AlphaFoldDB" id="A0AA48HDX2"/>
<dbReference type="EMBL" id="AP027266">
    <property type="protein sequence ID" value="BDW86498.1"/>
    <property type="molecule type" value="Genomic_DNA"/>
</dbReference>
<dbReference type="Proteomes" id="UP001337723">
    <property type="component" value="Chromosome"/>
</dbReference>
<accession>A0AA48HDX2</accession>